<evidence type="ECO:0000313" key="3">
    <source>
        <dbReference type="Proteomes" id="UP000267029"/>
    </source>
</evidence>
<gene>
    <name evidence="2" type="ORF">MCOS_LOCUS2506</name>
</gene>
<name>A0A0R3U6T1_MESCO</name>
<reference evidence="2 3" key="1">
    <citation type="submission" date="2018-10" db="EMBL/GenBank/DDBJ databases">
        <authorList>
            <consortium name="Pathogen Informatics"/>
        </authorList>
    </citation>
    <scope>NUCLEOTIDE SEQUENCE [LARGE SCALE GENOMIC DNA]</scope>
</reference>
<feature type="compositionally biased region" description="Basic and acidic residues" evidence="1">
    <location>
        <begin position="73"/>
        <end position="88"/>
    </location>
</feature>
<dbReference type="STRING" id="53468.A0A0R3U6T1"/>
<evidence type="ECO:0000256" key="1">
    <source>
        <dbReference type="SAM" id="MobiDB-lite"/>
    </source>
</evidence>
<protein>
    <submittedName>
        <fullName evidence="2">Uncharacterized protein</fullName>
    </submittedName>
</protein>
<feature type="compositionally biased region" description="Polar residues" evidence="1">
    <location>
        <begin position="37"/>
        <end position="47"/>
    </location>
</feature>
<sequence length="429" mass="46115">MENGLAEIHLISLPSEVASLKLVDTPGHPPTKPQKPNLGNLSGNRTPSPAKRCQDFTFIDDGAVSSSSSATSTKEREKPRHCSEDIENHQCSNRGSHVALDKCPSEVQQIPSVHVPDARTPSDVCEMTPAPTRRLPTVVVLGYQRAVAESQAAAERLHQEQLRQGDGKASLDCPLTLSIGSGGLVNHGISPSPHGRNNRVKCSPSEDLHILPQVLQPPPPQSSPTHDLNFPPSATVTFSSPATVEETSSDERLLVDQPSTMAAPSNSPLSSSPPDVGPLWQVVGTRHVAEDAESIAESVYHQPPKAADRGAAYRLARRLFTLDGFKITDVAKHLCKRFLWCACDALVSEAREGDGVPAGDARLLPCHDSSAARARTLESVPPPPSPRHLPRKNTFVCRCGRGGTLSRHSCDSAIHRRKTTASNARPFFS</sequence>
<feature type="compositionally biased region" description="Polar residues" evidence="1">
    <location>
        <begin position="232"/>
        <end position="246"/>
    </location>
</feature>
<dbReference type="EMBL" id="UXSR01000417">
    <property type="protein sequence ID" value="VDD76503.1"/>
    <property type="molecule type" value="Genomic_DNA"/>
</dbReference>
<accession>A0A0R3U6T1</accession>
<dbReference type="AlphaFoldDB" id="A0A0R3U6T1"/>
<keyword evidence="3" id="KW-1185">Reference proteome</keyword>
<organism evidence="2 3">
    <name type="scientific">Mesocestoides corti</name>
    <name type="common">Flatworm</name>
    <dbReference type="NCBI Taxonomy" id="53468"/>
    <lineage>
        <taxon>Eukaryota</taxon>
        <taxon>Metazoa</taxon>
        <taxon>Spiralia</taxon>
        <taxon>Lophotrochozoa</taxon>
        <taxon>Platyhelminthes</taxon>
        <taxon>Cestoda</taxon>
        <taxon>Eucestoda</taxon>
        <taxon>Cyclophyllidea</taxon>
        <taxon>Mesocestoididae</taxon>
        <taxon>Mesocestoides</taxon>
    </lineage>
</organism>
<feature type="region of interest" description="Disordered" evidence="1">
    <location>
        <begin position="21"/>
        <end position="88"/>
    </location>
</feature>
<proteinExistence type="predicted"/>
<feature type="region of interest" description="Disordered" evidence="1">
    <location>
        <begin position="211"/>
        <end position="251"/>
    </location>
</feature>
<dbReference type="Proteomes" id="UP000267029">
    <property type="component" value="Unassembled WGS sequence"/>
</dbReference>
<evidence type="ECO:0000313" key="2">
    <source>
        <dbReference type="EMBL" id="VDD76503.1"/>
    </source>
</evidence>
<dbReference type="OrthoDB" id="6284241at2759"/>